<dbReference type="EC" id="1.1.1.140" evidence="4"/>
<dbReference type="SUPFAM" id="SSF51735">
    <property type="entry name" value="NAD(P)-binding Rossmann-fold domains"/>
    <property type="match status" value="1"/>
</dbReference>
<dbReference type="EMBL" id="FWDM01000007">
    <property type="protein sequence ID" value="SLM10699.1"/>
    <property type="molecule type" value="Genomic_DNA"/>
</dbReference>
<gene>
    <name evidence="4" type="ORF">SPIROBIBN47_150095</name>
</gene>
<dbReference type="InterPro" id="IPR020904">
    <property type="entry name" value="Sc_DH/Rdtase_CS"/>
</dbReference>
<dbReference type="GO" id="GO:0009010">
    <property type="term" value="F:sorbitol-6-phosphate 2-dehydrogenase activity"/>
    <property type="evidence" value="ECO:0007669"/>
    <property type="project" value="UniProtKB-EC"/>
</dbReference>
<dbReference type="PRINTS" id="PR00081">
    <property type="entry name" value="GDHRDH"/>
</dbReference>
<organism evidence="4">
    <name type="scientific">uncultured spirochete</name>
    <dbReference type="NCBI Taxonomy" id="156406"/>
    <lineage>
        <taxon>Bacteria</taxon>
        <taxon>Pseudomonadati</taxon>
        <taxon>Spirochaetota</taxon>
        <taxon>Spirochaetia</taxon>
        <taxon>Spirochaetales</taxon>
        <taxon>environmental samples</taxon>
    </lineage>
</organism>
<sequence>MKIKVTPSAIAPIVRGLMLSRASFSCMVKTRPESFACPGERTNESADGPIDRRPEERAEEHIRLVLDGILPQSEIEDAELAQALQHSLTQPQAQAIRRQLRIGDVCLDIMGAAGASIALLDLVPLEPLDRRYQMMVQSPGDASLLSSASRASVVRGKIALVTGGAQGFGAEIARGLAHSGAVVWIADINLPAAQSFAQTLSSETGTPSAFAIDIDVSSEASVQRAFEIIALTTGGLDLVISNAGILKAGSLLTQPVQEFRLVNEVNYVGFFNIAQHAARLLRLQWLGAPDWFTDIIQINSKSGLQGSNKNSAYAGSKFGSIGLVQSFALELVEYRIKVNAICPGNFFDGPLWSDPQRGLFVQYLNSGKVPGARTIEDVRAFYESKVPMGRGCYGPDVLKAIYYLVEQVYETGQALPVTGGQVMLN</sequence>
<dbReference type="InterPro" id="IPR036291">
    <property type="entry name" value="NAD(P)-bd_dom_sf"/>
</dbReference>
<evidence type="ECO:0000256" key="2">
    <source>
        <dbReference type="ARBA" id="ARBA00023002"/>
    </source>
</evidence>
<dbReference type="PANTHER" id="PTHR43669:SF3">
    <property type="entry name" value="ALCOHOL DEHYDROGENASE, PUTATIVE (AFU_ORTHOLOGUE AFUA_3G03445)-RELATED"/>
    <property type="match status" value="1"/>
</dbReference>
<accession>A0A3P3XGA5</accession>
<dbReference type="PROSITE" id="PS00061">
    <property type="entry name" value="ADH_SHORT"/>
    <property type="match status" value="1"/>
</dbReference>
<comment type="similarity">
    <text evidence="1">Belongs to the short-chain dehydrogenases/reductases (SDR) family.</text>
</comment>
<evidence type="ECO:0000256" key="1">
    <source>
        <dbReference type="ARBA" id="ARBA00006484"/>
    </source>
</evidence>
<dbReference type="PANTHER" id="PTHR43669">
    <property type="entry name" value="5-KETO-D-GLUCONATE 5-REDUCTASE"/>
    <property type="match status" value="1"/>
</dbReference>
<proteinExistence type="inferred from homology"/>
<dbReference type="Gene3D" id="3.40.50.720">
    <property type="entry name" value="NAD(P)-binding Rossmann-like Domain"/>
    <property type="match status" value="1"/>
</dbReference>
<evidence type="ECO:0000313" key="4">
    <source>
        <dbReference type="EMBL" id="SLM10699.1"/>
    </source>
</evidence>
<name>A0A3P3XGA5_9SPIR</name>
<feature type="region of interest" description="Disordered" evidence="3">
    <location>
        <begin position="35"/>
        <end position="55"/>
    </location>
</feature>
<evidence type="ECO:0000256" key="3">
    <source>
        <dbReference type="SAM" id="MobiDB-lite"/>
    </source>
</evidence>
<feature type="compositionally biased region" description="Basic and acidic residues" evidence="3">
    <location>
        <begin position="41"/>
        <end position="55"/>
    </location>
</feature>
<protein>
    <submittedName>
        <fullName evidence="4">Putative Sorbitol-6-phosphate 2-dehydrogenase</fullName>
        <ecNumber evidence="4">1.1.1.140</ecNumber>
    </submittedName>
</protein>
<dbReference type="InterPro" id="IPR002347">
    <property type="entry name" value="SDR_fam"/>
</dbReference>
<reference evidence="4" key="1">
    <citation type="submission" date="2017-02" db="EMBL/GenBank/DDBJ databases">
        <authorList>
            <person name="Regsiter A."/>
            <person name="William W."/>
        </authorList>
    </citation>
    <scope>NUCLEOTIDE SEQUENCE</scope>
    <source>
        <strain evidence="4">Bib</strain>
    </source>
</reference>
<keyword evidence="2 4" id="KW-0560">Oxidoreductase</keyword>
<dbReference type="Pfam" id="PF00106">
    <property type="entry name" value="adh_short"/>
    <property type="match status" value="1"/>
</dbReference>
<dbReference type="AlphaFoldDB" id="A0A3P3XGA5"/>